<keyword evidence="3" id="KW-1185">Reference proteome</keyword>
<dbReference type="RefSeq" id="WP_128762886.1">
    <property type="nucleotide sequence ID" value="NZ_QOVI01000011.1"/>
</dbReference>
<feature type="transmembrane region" description="Helical" evidence="1">
    <location>
        <begin position="166"/>
        <end position="185"/>
    </location>
</feature>
<evidence type="ECO:0000313" key="2">
    <source>
        <dbReference type="EMBL" id="RXG11453.1"/>
    </source>
</evidence>
<name>A0A4V1KNQ0_9FLAO</name>
<gene>
    <name evidence="2" type="ORF">DSM04_11164</name>
</gene>
<feature type="transmembrane region" description="Helical" evidence="1">
    <location>
        <begin position="43"/>
        <end position="63"/>
    </location>
</feature>
<feature type="transmembrane region" description="Helical" evidence="1">
    <location>
        <begin position="12"/>
        <end position="31"/>
    </location>
</feature>
<keyword evidence="1" id="KW-0472">Membrane</keyword>
<feature type="transmembrane region" description="Helical" evidence="1">
    <location>
        <begin position="100"/>
        <end position="117"/>
    </location>
</feature>
<feature type="transmembrane region" description="Helical" evidence="1">
    <location>
        <begin position="191"/>
        <end position="209"/>
    </location>
</feature>
<feature type="transmembrane region" description="Helical" evidence="1">
    <location>
        <begin position="69"/>
        <end position="88"/>
    </location>
</feature>
<evidence type="ECO:0000313" key="3">
    <source>
        <dbReference type="Proteomes" id="UP000289821"/>
    </source>
</evidence>
<dbReference type="EMBL" id="QOVI01000011">
    <property type="protein sequence ID" value="RXG11453.1"/>
    <property type="molecule type" value="Genomic_DNA"/>
</dbReference>
<protein>
    <submittedName>
        <fullName evidence="2">Uncharacterized protein</fullName>
    </submittedName>
</protein>
<keyword evidence="1" id="KW-0812">Transmembrane</keyword>
<keyword evidence="1" id="KW-1133">Transmembrane helix</keyword>
<feature type="transmembrane region" description="Helical" evidence="1">
    <location>
        <begin position="123"/>
        <end position="145"/>
    </location>
</feature>
<evidence type="ECO:0000256" key="1">
    <source>
        <dbReference type="SAM" id="Phobius"/>
    </source>
</evidence>
<comment type="caution">
    <text evidence="2">The sequence shown here is derived from an EMBL/GenBank/DDBJ whole genome shotgun (WGS) entry which is preliminary data.</text>
</comment>
<accession>A0A4V1KNQ0</accession>
<reference evidence="2 3" key="1">
    <citation type="submission" date="2018-07" db="EMBL/GenBank/DDBJ databases">
        <title>Leeuwenhoekiella genomics.</title>
        <authorList>
            <person name="Tahon G."/>
            <person name="Willems A."/>
        </authorList>
    </citation>
    <scope>NUCLEOTIDE SEQUENCE [LARGE SCALE GENOMIC DNA]</scope>
    <source>
        <strain evidence="2 3">R-50232</strain>
    </source>
</reference>
<sequence length="229" mass="26257">MPDYSFLHNSNIVIHVIAGSIALLLGILALTSKKGGKWHKKSGNYFLILLIIVVMTGLIGVFIYKRNTFLLIITVLSAYYGFSGYRILQAKTNKPKLIDVLVAIISLISVSYFLYYFKSIGMYWSPIIIYSTVGALLFIITYDFVRYLIPKKTYKNMWLYEHIFKMIGAFTALLSAFSGTVLYNYQPYSQFLPSVFGTILQIGFIVYYIRKFKSKRKIGTKKNAPQQHI</sequence>
<organism evidence="2 3">
    <name type="scientific">Leeuwenhoekiella aestuarii</name>
    <dbReference type="NCBI Taxonomy" id="2249426"/>
    <lineage>
        <taxon>Bacteria</taxon>
        <taxon>Pseudomonadati</taxon>
        <taxon>Bacteroidota</taxon>
        <taxon>Flavobacteriia</taxon>
        <taxon>Flavobacteriales</taxon>
        <taxon>Flavobacteriaceae</taxon>
        <taxon>Leeuwenhoekiella</taxon>
    </lineage>
</organism>
<proteinExistence type="predicted"/>
<dbReference type="Proteomes" id="UP000289821">
    <property type="component" value="Unassembled WGS sequence"/>
</dbReference>
<dbReference type="AlphaFoldDB" id="A0A4V1KNQ0"/>